<dbReference type="OrthoDB" id="3227921at2759"/>
<proteinExistence type="predicted"/>
<reference evidence="1 2" key="1">
    <citation type="journal article" date="2016" name="Mol. Biol. Evol.">
        <title>Comparative Genomics of Early-Diverging Mushroom-Forming Fungi Provides Insights into the Origins of Lignocellulose Decay Capabilities.</title>
        <authorList>
            <person name="Nagy L.G."/>
            <person name="Riley R."/>
            <person name="Tritt A."/>
            <person name="Adam C."/>
            <person name="Daum C."/>
            <person name="Floudas D."/>
            <person name="Sun H."/>
            <person name="Yadav J.S."/>
            <person name="Pangilinan J."/>
            <person name="Larsson K.H."/>
            <person name="Matsuura K."/>
            <person name="Barry K."/>
            <person name="Labutti K."/>
            <person name="Kuo R."/>
            <person name="Ohm R.A."/>
            <person name="Bhattacharya S.S."/>
            <person name="Shirouzu T."/>
            <person name="Yoshinaga Y."/>
            <person name="Martin F.M."/>
            <person name="Grigoriev I.V."/>
            <person name="Hibbett D.S."/>
        </authorList>
    </citation>
    <scope>NUCLEOTIDE SEQUENCE [LARGE SCALE GENOMIC DNA]</scope>
    <source>
        <strain evidence="1 2">CBS 109695</strain>
    </source>
</reference>
<protein>
    <submittedName>
        <fullName evidence="1">Uncharacterized protein</fullName>
    </submittedName>
</protein>
<evidence type="ECO:0000313" key="1">
    <source>
        <dbReference type="EMBL" id="KZP28699.1"/>
    </source>
</evidence>
<sequence length="174" mass="18685">MAILFGTRMISPFGLLGMVTRNRFKRLIHEQYPHMQEDIEHGGMAAYISEVAIDAALMDAPPAKGSTGPSHIEDETGGGDAMELRHRQTGKRSAVKMGIGDDHEFKGQPRAAPLVIFGLTLVDGGPNSLVGCKAGFAGAVIDREVETKGLDTLAGHCDNAKKHAEGQFEYVNKL</sequence>
<dbReference type="Proteomes" id="UP000076532">
    <property type="component" value="Unassembled WGS sequence"/>
</dbReference>
<keyword evidence="2" id="KW-1185">Reference proteome</keyword>
<gene>
    <name evidence="1" type="ORF">FIBSPDRAFT_947527</name>
</gene>
<evidence type="ECO:0000313" key="2">
    <source>
        <dbReference type="Proteomes" id="UP000076532"/>
    </source>
</evidence>
<dbReference type="AlphaFoldDB" id="A0A166RVJ4"/>
<dbReference type="EMBL" id="KV417502">
    <property type="protein sequence ID" value="KZP28699.1"/>
    <property type="molecule type" value="Genomic_DNA"/>
</dbReference>
<accession>A0A166RVJ4</accession>
<name>A0A166RVJ4_9AGAM</name>
<organism evidence="1 2">
    <name type="scientific">Athelia psychrophila</name>
    <dbReference type="NCBI Taxonomy" id="1759441"/>
    <lineage>
        <taxon>Eukaryota</taxon>
        <taxon>Fungi</taxon>
        <taxon>Dikarya</taxon>
        <taxon>Basidiomycota</taxon>
        <taxon>Agaricomycotina</taxon>
        <taxon>Agaricomycetes</taxon>
        <taxon>Agaricomycetidae</taxon>
        <taxon>Atheliales</taxon>
        <taxon>Atheliaceae</taxon>
        <taxon>Athelia</taxon>
    </lineage>
</organism>